<feature type="compositionally biased region" description="Basic residues" evidence="1">
    <location>
        <begin position="29"/>
        <end position="40"/>
    </location>
</feature>
<evidence type="ECO:0008006" key="4">
    <source>
        <dbReference type="Google" id="ProtNLM"/>
    </source>
</evidence>
<sequence>MSQYHHFIPRFILKNFAHPFELPQDASKPRAKRGKRRRQNRIYPGDPMLHTINLAGETGEINESPVAKTFGLTDMYRDFAEASNQHYLEMQLSRLESHAGRIVSKLKKSLEAGEPEVWLSRPERNNLRKFAFIMKYRGSRFHTRFYHQNAEGYSENDREFLLKYMQEKGFKKPIDVWFDNIKAMLELEMDLEDKWMGKLLDRIYPDDAKWFIENTQQRYLAFCTTSDKDDEFLLTENVYGIHEGPTSFNVNPETGERTPTAYTEYHVLSIISPKLVMVLRSLILPVPEEDSDEATKKWRSAMYEASLMQHNEASRSGSTLEDLPISKARNSYTEVIQGKVVWKEGEDGSRRDYHKFCFRFFPISTEYVNKINSLMLEESYHISTIAFKSKLSARRALEHYLSMPCYQEGFTWKLVQTTPDDPKRLCIKKLEQALRKLGSDTAAVYIGQPSAMSAERKAEMLNEMLEKHLPEEPSEFMKLYMKLGGTRKTISKDLDQATKMVNLRIKIDVWSKGTDERIREEIRNHLRDLYCQLPARRVWYYLKNIRCMLLEGKKRNGLRFLMAELPKRSSDLVMNGPEDVIVNANHIVRANDLCRLMFFAASNHIKIIQNPGFDVGAKITFDEAGARRLWRIKELAFGESGNICDCAISAVEERARSCKDVIREMKFYEAYKNPFWTEDENIEMATRVMIEGEFSSLVGKRLPRPDVKSLKKVLFGVVYPTIGCSP</sequence>
<accession>A0A8E2ERJ4</accession>
<feature type="region of interest" description="Disordered" evidence="1">
    <location>
        <begin position="23"/>
        <end position="43"/>
    </location>
</feature>
<gene>
    <name evidence="2" type="ORF">AOQ84DRAFT_418930</name>
</gene>
<protein>
    <recommendedName>
        <fullName evidence="4">DUF4238 domain-containing protein</fullName>
    </recommendedName>
</protein>
<dbReference type="AlphaFoldDB" id="A0A8E2ERJ4"/>
<dbReference type="OrthoDB" id="5340163at2759"/>
<dbReference type="EMBL" id="KV750716">
    <property type="protein sequence ID" value="OCL03535.1"/>
    <property type="molecule type" value="Genomic_DNA"/>
</dbReference>
<reference evidence="2 3" key="1">
    <citation type="journal article" date="2016" name="Nat. Commun.">
        <title>Ectomycorrhizal ecology is imprinted in the genome of the dominant symbiotic fungus Cenococcum geophilum.</title>
        <authorList>
            <consortium name="DOE Joint Genome Institute"/>
            <person name="Peter M."/>
            <person name="Kohler A."/>
            <person name="Ohm R.A."/>
            <person name="Kuo A."/>
            <person name="Krutzmann J."/>
            <person name="Morin E."/>
            <person name="Arend M."/>
            <person name="Barry K.W."/>
            <person name="Binder M."/>
            <person name="Choi C."/>
            <person name="Clum A."/>
            <person name="Copeland A."/>
            <person name="Grisel N."/>
            <person name="Haridas S."/>
            <person name="Kipfer T."/>
            <person name="LaButti K."/>
            <person name="Lindquist E."/>
            <person name="Lipzen A."/>
            <person name="Maire R."/>
            <person name="Meier B."/>
            <person name="Mihaltcheva S."/>
            <person name="Molinier V."/>
            <person name="Murat C."/>
            <person name="Poggeler S."/>
            <person name="Quandt C.A."/>
            <person name="Sperisen C."/>
            <person name="Tritt A."/>
            <person name="Tisserant E."/>
            <person name="Crous P.W."/>
            <person name="Henrissat B."/>
            <person name="Nehls U."/>
            <person name="Egli S."/>
            <person name="Spatafora J.W."/>
            <person name="Grigoriev I.V."/>
            <person name="Martin F.M."/>
        </authorList>
    </citation>
    <scope>NUCLEOTIDE SEQUENCE [LARGE SCALE GENOMIC DNA]</scope>
    <source>
        <strain evidence="2 3">CBS 207.34</strain>
    </source>
</reference>
<proteinExistence type="predicted"/>
<organism evidence="2 3">
    <name type="scientific">Glonium stellatum</name>
    <dbReference type="NCBI Taxonomy" id="574774"/>
    <lineage>
        <taxon>Eukaryota</taxon>
        <taxon>Fungi</taxon>
        <taxon>Dikarya</taxon>
        <taxon>Ascomycota</taxon>
        <taxon>Pezizomycotina</taxon>
        <taxon>Dothideomycetes</taxon>
        <taxon>Pleosporomycetidae</taxon>
        <taxon>Gloniales</taxon>
        <taxon>Gloniaceae</taxon>
        <taxon>Glonium</taxon>
    </lineage>
</organism>
<name>A0A8E2ERJ4_9PEZI</name>
<dbReference type="InterPro" id="IPR025332">
    <property type="entry name" value="DUF4238"/>
</dbReference>
<dbReference type="Pfam" id="PF14022">
    <property type="entry name" value="DUF4238"/>
    <property type="match status" value="1"/>
</dbReference>
<evidence type="ECO:0000256" key="1">
    <source>
        <dbReference type="SAM" id="MobiDB-lite"/>
    </source>
</evidence>
<evidence type="ECO:0000313" key="2">
    <source>
        <dbReference type="EMBL" id="OCL03535.1"/>
    </source>
</evidence>
<dbReference type="Proteomes" id="UP000250140">
    <property type="component" value="Unassembled WGS sequence"/>
</dbReference>
<keyword evidence="3" id="KW-1185">Reference proteome</keyword>
<evidence type="ECO:0000313" key="3">
    <source>
        <dbReference type="Proteomes" id="UP000250140"/>
    </source>
</evidence>